<accession>A0A4Z1NVK7</accession>
<comment type="similarity">
    <text evidence="1 3">Belongs to the type-B carboxylesterase/lipase family.</text>
</comment>
<dbReference type="Proteomes" id="UP000298493">
    <property type="component" value="Unassembled WGS sequence"/>
</dbReference>
<keyword evidence="6" id="KW-1185">Reference proteome</keyword>
<evidence type="ECO:0000313" key="5">
    <source>
        <dbReference type="EMBL" id="TID18582.1"/>
    </source>
</evidence>
<dbReference type="PROSITE" id="PS00941">
    <property type="entry name" value="CARBOXYLESTERASE_B_2"/>
    <property type="match status" value="1"/>
</dbReference>
<dbReference type="Pfam" id="PF00135">
    <property type="entry name" value="COesterase"/>
    <property type="match status" value="1"/>
</dbReference>
<comment type="caution">
    <text evidence="5">The sequence shown here is derived from an EMBL/GenBank/DDBJ whole genome shotgun (WGS) entry which is preliminary data.</text>
</comment>
<dbReference type="PANTHER" id="PTHR43918">
    <property type="entry name" value="ACETYLCHOLINESTERASE"/>
    <property type="match status" value="1"/>
</dbReference>
<keyword evidence="2 3" id="KW-0378">Hydrolase</keyword>
<reference evidence="5 6" key="1">
    <citation type="submission" date="2019-04" db="EMBL/GenBank/DDBJ databases">
        <title>High contiguity whole genome sequence and gene annotation resource for two Venturia nashicola isolates.</title>
        <authorList>
            <person name="Prokchorchik M."/>
            <person name="Won K."/>
            <person name="Lee Y."/>
            <person name="Choi E.D."/>
            <person name="Segonzac C."/>
            <person name="Sohn K.H."/>
        </authorList>
    </citation>
    <scope>NUCLEOTIDE SEQUENCE [LARGE SCALE GENOMIC DNA]</scope>
    <source>
        <strain evidence="5 6">PRI2</strain>
    </source>
</reference>
<evidence type="ECO:0000256" key="2">
    <source>
        <dbReference type="ARBA" id="ARBA00022801"/>
    </source>
</evidence>
<gene>
    <name evidence="5" type="ORF">E6O75_ATG06658</name>
</gene>
<organism evidence="5 6">
    <name type="scientific">Venturia nashicola</name>
    <dbReference type="NCBI Taxonomy" id="86259"/>
    <lineage>
        <taxon>Eukaryota</taxon>
        <taxon>Fungi</taxon>
        <taxon>Dikarya</taxon>
        <taxon>Ascomycota</taxon>
        <taxon>Pezizomycotina</taxon>
        <taxon>Dothideomycetes</taxon>
        <taxon>Pleosporomycetidae</taxon>
        <taxon>Venturiales</taxon>
        <taxon>Venturiaceae</taxon>
        <taxon>Venturia</taxon>
    </lineage>
</organism>
<keyword evidence="3" id="KW-0732">Signal</keyword>
<dbReference type="InterPro" id="IPR019826">
    <property type="entry name" value="Carboxylesterase_B_AS"/>
</dbReference>
<dbReference type="PROSITE" id="PS00122">
    <property type="entry name" value="CARBOXYLESTERASE_B_1"/>
    <property type="match status" value="1"/>
</dbReference>
<sequence length="542" mass="57134">MTVFRPGRIIALGTLAISSVFAAPADPSATTTSAAGPTVTIASGVIVGKITTISNQSSITAKAKAYLGVPFAQSPPERFSPPVAADAWPSPLQAQALKPSCIQQLQPGSEAARLFGNPVDGPPLSESEDCLYLNVYTPENVTASSKKPVMFWIFGGNLQFGSGSLQAYDGTSLAATQDVVVVTFNYRTNIFGFSNSPTVPFGSQNSGFLDQRFALQWVQKNIAQFGGDPAKVLIFGESAGGESVKQLLANPPSPLPFYSAIMESEQSLLIGDGKANYENVSAHFGCTNIQCLRQVSAIDIKNYILAAGLNFPPVNGDGTSVKDIRASISSGKFAKVPIMMGTNLNEARAFLDAAGLSNGSTALSTVLSQLGLNSTTAQKIIISQYASNIVSDALVLADRILTDALFTCTTASIATYLTLAGYSVWRYRFNPSFPTTSTFPNSGAYHTAEIPEVFGTYPLSNQYGSVTQQQIQLSKFMQGVWAKTAKNPTSGPGWPRIGSNLGVELGELGLRGSSGVTVVSTIDADYPCAAYLGLEDALGFSY</sequence>
<dbReference type="EC" id="3.1.1.-" evidence="3"/>
<dbReference type="InterPro" id="IPR029058">
    <property type="entry name" value="AB_hydrolase_fold"/>
</dbReference>
<dbReference type="AlphaFoldDB" id="A0A4Z1NVK7"/>
<feature type="chain" id="PRO_5021440706" description="Carboxylic ester hydrolase" evidence="3">
    <location>
        <begin position="23"/>
        <end position="542"/>
    </location>
</feature>
<dbReference type="Gene3D" id="3.40.50.1820">
    <property type="entry name" value="alpha/beta hydrolase"/>
    <property type="match status" value="1"/>
</dbReference>
<dbReference type="InterPro" id="IPR019819">
    <property type="entry name" value="Carboxylesterase_B_CS"/>
</dbReference>
<evidence type="ECO:0000256" key="3">
    <source>
        <dbReference type="RuleBase" id="RU361235"/>
    </source>
</evidence>
<dbReference type="SUPFAM" id="SSF53474">
    <property type="entry name" value="alpha/beta-Hydrolases"/>
    <property type="match status" value="1"/>
</dbReference>
<feature type="domain" description="Carboxylesterase type B" evidence="4">
    <location>
        <begin position="37"/>
        <end position="496"/>
    </location>
</feature>
<dbReference type="EMBL" id="SNSC02000014">
    <property type="protein sequence ID" value="TID18582.1"/>
    <property type="molecule type" value="Genomic_DNA"/>
</dbReference>
<feature type="signal peptide" evidence="3">
    <location>
        <begin position="1"/>
        <end position="22"/>
    </location>
</feature>
<protein>
    <recommendedName>
        <fullName evidence="3">Carboxylic ester hydrolase</fullName>
        <ecNumber evidence="3">3.1.1.-</ecNumber>
    </recommendedName>
</protein>
<dbReference type="OrthoDB" id="408631at2759"/>
<dbReference type="GO" id="GO:0052689">
    <property type="term" value="F:carboxylic ester hydrolase activity"/>
    <property type="evidence" value="ECO:0007669"/>
    <property type="project" value="TreeGrafter"/>
</dbReference>
<evidence type="ECO:0000313" key="6">
    <source>
        <dbReference type="Proteomes" id="UP000298493"/>
    </source>
</evidence>
<dbReference type="InterPro" id="IPR050654">
    <property type="entry name" value="AChE-related_enzymes"/>
</dbReference>
<name>A0A4Z1NVK7_9PEZI</name>
<dbReference type="STRING" id="86259.A0A4Z1NVK7"/>
<dbReference type="PANTHER" id="PTHR43918:SF4">
    <property type="entry name" value="CARBOXYLIC ESTER HYDROLASE"/>
    <property type="match status" value="1"/>
</dbReference>
<dbReference type="InterPro" id="IPR002018">
    <property type="entry name" value="CarbesteraseB"/>
</dbReference>
<proteinExistence type="inferred from homology"/>
<evidence type="ECO:0000256" key="1">
    <source>
        <dbReference type="ARBA" id="ARBA00005964"/>
    </source>
</evidence>
<evidence type="ECO:0000259" key="4">
    <source>
        <dbReference type="Pfam" id="PF00135"/>
    </source>
</evidence>